<dbReference type="InterPro" id="IPR050586">
    <property type="entry name" value="CPA3_Na-H_Antiporter_D"/>
</dbReference>
<dbReference type="NCBIfam" id="TIGR01972">
    <property type="entry name" value="NDH_I_M"/>
    <property type="match status" value="1"/>
</dbReference>
<evidence type="ECO:0000313" key="10">
    <source>
        <dbReference type="EMBL" id="KXA99789.1"/>
    </source>
</evidence>
<dbReference type="InterPro" id="IPR001516">
    <property type="entry name" value="Proton_antipo_N"/>
</dbReference>
<comment type="caution">
    <text evidence="10">The sequence shown here is derived from an EMBL/GenBank/DDBJ whole genome shotgun (WGS) entry which is preliminary data.</text>
</comment>
<keyword evidence="5 7" id="KW-1133">Transmembrane helix</keyword>
<keyword evidence="4 7" id="KW-0812">Transmembrane</keyword>
<keyword evidence="11" id="KW-1185">Reference proteome</keyword>
<evidence type="ECO:0000256" key="6">
    <source>
        <dbReference type="ARBA" id="ARBA00023136"/>
    </source>
</evidence>
<dbReference type="EMBL" id="LHXW01000024">
    <property type="protein sequence ID" value="KXA99789.1"/>
    <property type="molecule type" value="Genomic_DNA"/>
</dbReference>
<evidence type="ECO:0000256" key="1">
    <source>
        <dbReference type="ARBA" id="ARBA00004651"/>
    </source>
</evidence>
<feature type="domain" description="NADH:quinone oxidoreductase/Mrp antiporter transmembrane" evidence="8">
    <location>
        <begin position="135"/>
        <end position="428"/>
    </location>
</feature>
<feature type="transmembrane region" description="Helical" evidence="7">
    <location>
        <begin position="416"/>
        <end position="433"/>
    </location>
</feature>
<feature type="transmembrane region" description="Helical" evidence="7">
    <location>
        <begin position="169"/>
        <end position="190"/>
    </location>
</feature>
<dbReference type="InterPro" id="IPR010096">
    <property type="entry name" value="NADH-Q_OxRdtase_suN/2"/>
</dbReference>
<feature type="transmembrane region" description="Helical" evidence="7">
    <location>
        <begin position="275"/>
        <end position="302"/>
    </location>
</feature>
<keyword evidence="3" id="KW-1003">Cell membrane</keyword>
<gene>
    <name evidence="10" type="ORF">AKJ42_02505</name>
</gene>
<dbReference type="HAMAP" id="MF_00445">
    <property type="entry name" value="NDH1_NuoN_1"/>
    <property type="match status" value="1"/>
</dbReference>
<dbReference type="GO" id="GO:0008137">
    <property type="term" value="F:NADH dehydrogenase (ubiquinone) activity"/>
    <property type="evidence" value="ECO:0007669"/>
    <property type="project" value="InterPro"/>
</dbReference>
<keyword evidence="6 7" id="KW-0472">Membrane</keyword>
<dbReference type="PRINTS" id="PR01434">
    <property type="entry name" value="NADHDHGNASE5"/>
</dbReference>
<comment type="subcellular location">
    <subcellularLocation>
        <location evidence="1">Cell membrane</location>
        <topology evidence="1">Multi-pass membrane protein</topology>
    </subcellularLocation>
</comment>
<organism evidence="10 11">
    <name type="scientific">candidate division MSBL1 archaeon SCGC-AAA261C02</name>
    <dbReference type="NCBI Taxonomy" id="1698272"/>
    <lineage>
        <taxon>Archaea</taxon>
        <taxon>Methanobacteriati</taxon>
        <taxon>Methanobacteriota</taxon>
        <taxon>candidate division MSBL1</taxon>
    </lineage>
</organism>
<feature type="transmembrane region" description="Helical" evidence="7">
    <location>
        <begin position="251"/>
        <end position="269"/>
    </location>
</feature>
<dbReference type="Proteomes" id="UP000070520">
    <property type="component" value="Unassembled WGS sequence"/>
</dbReference>
<feature type="transmembrane region" description="Helical" evidence="7">
    <location>
        <begin position="309"/>
        <end position="333"/>
    </location>
</feature>
<dbReference type="PANTHER" id="PTHR42703">
    <property type="entry name" value="NADH DEHYDROGENASE"/>
    <property type="match status" value="1"/>
</dbReference>
<name>A0A133V023_9EURY</name>
<feature type="domain" description="NADH-Ubiquinone oxidoreductase (complex I) chain 5 N-terminal" evidence="9">
    <location>
        <begin position="77"/>
        <end position="117"/>
    </location>
</feature>
<dbReference type="GO" id="GO:0005886">
    <property type="term" value="C:plasma membrane"/>
    <property type="evidence" value="ECO:0007669"/>
    <property type="project" value="UniProtKB-SubCell"/>
</dbReference>
<dbReference type="InterPro" id="IPR001750">
    <property type="entry name" value="ND/Mrp_TM"/>
</dbReference>
<sequence length="504" mass="53012">MIPGAPILAIILPLIGGFLTPLVNILAKRWNHPRIRDYFVLGASVGALLLVVSMAKSVWGGEFLIYQLAGRTPPWGINLAVDGLNLLAALIASGMSVLVIIYSMVFMNRKDGLSKYYTLLLLVTAGMLGVALTGDIFNLYVFFEIMSISSYALVAFTRSKLSIEASIKYLIVGTLGTAFILLGVALLYGLTGTLNIADLAGRIAAINASAGGTPFIVMVALGLFVTGFGIKIAMIPLHAWLPDAYQGAPSPVATIMAGGTAVIGVYAMIRVTYLLFGALAVGSLFVGLGLVTMIVGALMALMQQDLKRLLAYSGISQMGYILLGIGLGTALGIEGGLFHMLNNAIYKALLFMCAGAVILRVGTSNMDKLGGLAEKMPITTVFFGIGALAISGVPPFNGFASKWTIYVAGINAGQPIFTVIAVIISALTLAYFLKAFSSVFLGQRPKRFDNVKEVPVVMLFPMCLLAVLCIVLGVLPSLGMSVVGPARDGLLSQLHYIQSVLGGA</sequence>
<evidence type="ECO:0000256" key="7">
    <source>
        <dbReference type="SAM" id="Phobius"/>
    </source>
</evidence>
<evidence type="ECO:0008006" key="12">
    <source>
        <dbReference type="Google" id="ProtNLM"/>
    </source>
</evidence>
<dbReference type="Pfam" id="PF00662">
    <property type="entry name" value="Proton_antipo_N"/>
    <property type="match status" value="1"/>
</dbReference>
<reference evidence="10 11" key="1">
    <citation type="journal article" date="2016" name="Sci. Rep.">
        <title>Metabolic traits of an uncultured archaeal lineage -MSBL1- from brine pools of the Red Sea.</title>
        <authorList>
            <person name="Mwirichia R."/>
            <person name="Alam I."/>
            <person name="Rashid M."/>
            <person name="Vinu M."/>
            <person name="Ba-Alawi W."/>
            <person name="Anthony Kamau A."/>
            <person name="Kamanda Ngugi D."/>
            <person name="Goker M."/>
            <person name="Klenk H.P."/>
            <person name="Bajic V."/>
            <person name="Stingl U."/>
        </authorList>
    </citation>
    <scope>NUCLEOTIDE SEQUENCE [LARGE SCALE GENOMIC DNA]</scope>
    <source>
        <strain evidence="10">SCGC-AAA261C02</strain>
    </source>
</reference>
<dbReference type="AlphaFoldDB" id="A0A133V023"/>
<accession>A0A133V023</accession>
<dbReference type="InterPro" id="IPR010227">
    <property type="entry name" value="NADH_Q_OxRdtase_chainM/4"/>
</dbReference>
<evidence type="ECO:0000259" key="9">
    <source>
        <dbReference type="Pfam" id="PF00662"/>
    </source>
</evidence>
<evidence type="ECO:0000259" key="8">
    <source>
        <dbReference type="Pfam" id="PF00361"/>
    </source>
</evidence>
<feature type="transmembrane region" description="Helical" evidence="7">
    <location>
        <begin position="38"/>
        <end position="59"/>
    </location>
</feature>
<evidence type="ECO:0000256" key="4">
    <source>
        <dbReference type="ARBA" id="ARBA00022692"/>
    </source>
</evidence>
<evidence type="ECO:0000256" key="5">
    <source>
        <dbReference type="ARBA" id="ARBA00022989"/>
    </source>
</evidence>
<protein>
    <recommendedName>
        <fullName evidence="12">NADH:quinone oxidoreductase/Mrp antiporter membrane subunit domain-containing protein</fullName>
    </recommendedName>
</protein>
<feature type="transmembrane region" description="Helical" evidence="7">
    <location>
        <begin position="6"/>
        <end position="26"/>
    </location>
</feature>
<feature type="transmembrane region" description="Helical" evidence="7">
    <location>
        <begin position="345"/>
        <end position="363"/>
    </location>
</feature>
<comment type="similarity">
    <text evidence="2">Belongs to the complex I subunit 4 family.</text>
</comment>
<feature type="transmembrane region" description="Helical" evidence="7">
    <location>
        <begin position="454"/>
        <end position="475"/>
    </location>
</feature>
<dbReference type="GO" id="GO:0042773">
    <property type="term" value="P:ATP synthesis coupled electron transport"/>
    <property type="evidence" value="ECO:0007669"/>
    <property type="project" value="InterPro"/>
</dbReference>
<evidence type="ECO:0000256" key="3">
    <source>
        <dbReference type="ARBA" id="ARBA00022475"/>
    </source>
</evidence>
<feature type="transmembrane region" description="Helical" evidence="7">
    <location>
        <begin position="210"/>
        <end position="230"/>
    </location>
</feature>
<proteinExistence type="inferred from homology"/>
<dbReference type="PANTHER" id="PTHR42703:SF1">
    <property type="entry name" value="NA(+)_H(+) ANTIPORTER SUBUNIT D1"/>
    <property type="match status" value="1"/>
</dbReference>
<feature type="transmembrane region" description="Helical" evidence="7">
    <location>
        <begin position="375"/>
        <end position="396"/>
    </location>
</feature>
<dbReference type="Pfam" id="PF00361">
    <property type="entry name" value="Proton_antipo_M"/>
    <property type="match status" value="1"/>
</dbReference>
<feature type="transmembrane region" description="Helical" evidence="7">
    <location>
        <begin position="79"/>
        <end position="104"/>
    </location>
</feature>
<evidence type="ECO:0000256" key="2">
    <source>
        <dbReference type="ARBA" id="ARBA00009025"/>
    </source>
</evidence>
<evidence type="ECO:0000313" key="11">
    <source>
        <dbReference type="Proteomes" id="UP000070520"/>
    </source>
</evidence>
<feature type="transmembrane region" description="Helical" evidence="7">
    <location>
        <begin position="116"/>
        <end position="133"/>
    </location>
</feature>